<dbReference type="Gene3D" id="3.90.1720.10">
    <property type="entry name" value="endopeptidase domain like (from Nostoc punctiforme)"/>
    <property type="match status" value="1"/>
</dbReference>
<proteinExistence type="predicted"/>
<reference evidence="5" key="2">
    <citation type="submission" date="2020-09" db="EMBL/GenBank/DDBJ databases">
        <authorList>
            <person name="Sun Q."/>
            <person name="Ohkuma M."/>
        </authorList>
    </citation>
    <scope>NUCLEOTIDE SEQUENCE</scope>
    <source>
        <strain evidence="5">JCM 3090</strain>
    </source>
</reference>
<dbReference type="SUPFAM" id="SSF69318">
    <property type="entry name" value="Integrin alpha N-terminal domain"/>
    <property type="match status" value="1"/>
</dbReference>
<evidence type="ECO:0000256" key="3">
    <source>
        <dbReference type="SAM" id="SignalP"/>
    </source>
</evidence>
<dbReference type="Gene3D" id="2.130.10.130">
    <property type="entry name" value="Integrin alpha, N-terminal"/>
    <property type="match status" value="1"/>
</dbReference>
<organism evidence="5 6">
    <name type="scientific">Pilimelia anulata</name>
    <dbReference type="NCBI Taxonomy" id="53371"/>
    <lineage>
        <taxon>Bacteria</taxon>
        <taxon>Bacillati</taxon>
        <taxon>Actinomycetota</taxon>
        <taxon>Actinomycetes</taxon>
        <taxon>Micromonosporales</taxon>
        <taxon>Micromonosporaceae</taxon>
        <taxon>Pilimelia</taxon>
    </lineage>
</organism>
<evidence type="ECO:0000313" key="6">
    <source>
        <dbReference type="Proteomes" id="UP000649739"/>
    </source>
</evidence>
<dbReference type="InterPro" id="IPR007921">
    <property type="entry name" value="CHAP_dom"/>
</dbReference>
<dbReference type="PANTHER" id="PTHR44103:SF1">
    <property type="entry name" value="PROPROTEIN CONVERTASE P"/>
    <property type="match status" value="1"/>
</dbReference>
<accession>A0A8J3B8E4</accession>
<dbReference type="SUPFAM" id="SSF54001">
    <property type="entry name" value="Cysteine proteinases"/>
    <property type="match status" value="1"/>
</dbReference>
<dbReference type="EMBL" id="BMQB01000005">
    <property type="protein sequence ID" value="GGJ96806.1"/>
    <property type="molecule type" value="Genomic_DNA"/>
</dbReference>
<keyword evidence="6" id="KW-1185">Reference proteome</keyword>
<feature type="compositionally biased region" description="Gly residues" evidence="2">
    <location>
        <begin position="424"/>
        <end position="433"/>
    </location>
</feature>
<feature type="region of interest" description="Disordered" evidence="2">
    <location>
        <begin position="385"/>
        <end position="441"/>
    </location>
</feature>
<evidence type="ECO:0000259" key="4">
    <source>
        <dbReference type="PROSITE" id="PS50911"/>
    </source>
</evidence>
<dbReference type="InterPro" id="IPR028994">
    <property type="entry name" value="Integrin_alpha_N"/>
</dbReference>
<feature type="domain" description="Peptidase C51" evidence="4">
    <location>
        <begin position="51"/>
        <end position="190"/>
    </location>
</feature>
<dbReference type="AlphaFoldDB" id="A0A8J3B8E4"/>
<dbReference type="Pfam" id="PF13517">
    <property type="entry name" value="FG-GAP_3"/>
    <property type="match status" value="1"/>
</dbReference>
<dbReference type="PROSITE" id="PS50911">
    <property type="entry name" value="CHAP"/>
    <property type="match status" value="1"/>
</dbReference>
<dbReference type="InterPro" id="IPR013517">
    <property type="entry name" value="FG-GAP"/>
</dbReference>
<dbReference type="PANTHER" id="PTHR44103">
    <property type="entry name" value="PROPROTEIN CONVERTASE P"/>
    <property type="match status" value="1"/>
</dbReference>
<evidence type="ECO:0000256" key="1">
    <source>
        <dbReference type="ARBA" id="ARBA00022729"/>
    </source>
</evidence>
<feature type="compositionally biased region" description="Low complexity" evidence="2">
    <location>
        <begin position="390"/>
        <end position="423"/>
    </location>
</feature>
<evidence type="ECO:0000256" key="2">
    <source>
        <dbReference type="SAM" id="MobiDB-lite"/>
    </source>
</evidence>
<reference evidence="5" key="1">
    <citation type="journal article" date="2014" name="Int. J. Syst. Evol. Microbiol.">
        <title>Complete genome sequence of Corynebacterium casei LMG S-19264T (=DSM 44701T), isolated from a smear-ripened cheese.</title>
        <authorList>
            <consortium name="US DOE Joint Genome Institute (JGI-PGF)"/>
            <person name="Walter F."/>
            <person name="Albersmeier A."/>
            <person name="Kalinowski J."/>
            <person name="Ruckert C."/>
        </authorList>
    </citation>
    <scope>NUCLEOTIDE SEQUENCE</scope>
    <source>
        <strain evidence="5">JCM 3090</strain>
    </source>
</reference>
<dbReference type="Pfam" id="PF05257">
    <property type="entry name" value="CHAP"/>
    <property type="match status" value="1"/>
</dbReference>
<feature type="signal peptide" evidence="3">
    <location>
        <begin position="1"/>
        <end position="32"/>
    </location>
</feature>
<comment type="caution">
    <text evidence="5">The sequence shown here is derived from an EMBL/GenBank/DDBJ whole genome shotgun (WGS) entry which is preliminary data.</text>
</comment>
<gene>
    <name evidence="5" type="ORF">GCM10010123_28500</name>
</gene>
<dbReference type="InterPro" id="IPR038765">
    <property type="entry name" value="Papain-like_cys_pep_sf"/>
</dbReference>
<name>A0A8J3B8E4_9ACTN</name>
<dbReference type="Proteomes" id="UP000649739">
    <property type="component" value="Unassembled WGS sequence"/>
</dbReference>
<evidence type="ECO:0000313" key="5">
    <source>
        <dbReference type="EMBL" id="GGJ96806.1"/>
    </source>
</evidence>
<sequence length="527" mass="53290">MGAQTVGAVVRRIRYATIATLALLLAAAPAGAAPTVPADPAAGPGAAIVARARAEVGVAASGRKCQPYGPLCTDWCAMFATWVWEQAGVPDVPRGEYMATALGGWGQARGLFSARPPGTRGGGPLPGDLVVYGEPARELGGHVAVVTAVRPDGVLRTVDGNYGNAVVERDVDPLTARAGANNVLISGYVHPPGGAAVGVPSAPTVAPVPVGRAPGLVAIDGDGRLFGYERAARRGRPAVAWRDAVRDWSTAARLTRGDVDRDGFADLITTRTDGTLTVHRHGGRAVRAGAAPYGDATWSMPGQWQQLRQLAAGDLTGDGYADLVGVDGAGGLVGFVHTGDPRQPFTGQPAWRIVAPVGVRQLVLTDLDRDRRADLVIAATDGSLQGFRNTGTGRAPTANATTPAARTGPTGAAAAPAGAATPGGAAGPGGPGAPAGATTPAGPAGPAGVVGRAPFGAAAWRIAELRWAGHRQLAGTDADGDGRGDLIAVAPGGDLTVFRNNPARRGAPFSVETWRVPGTWLTSRALS</sequence>
<feature type="chain" id="PRO_5035307213" description="Peptidase C51 domain-containing protein" evidence="3">
    <location>
        <begin position="33"/>
        <end position="527"/>
    </location>
</feature>
<protein>
    <recommendedName>
        <fullName evidence="4">Peptidase C51 domain-containing protein</fullName>
    </recommendedName>
</protein>
<keyword evidence="1 3" id="KW-0732">Signal</keyword>